<dbReference type="GeneTree" id="ENSGT00390000018451"/>
<dbReference type="Proteomes" id="UP000694558">
    <property type="component" value="Chromosome 4"/>
</dbReference>
<dbReference type="Ensembl" id="ENSSMAT00000078660.1">
    <property type="protein sequence ID" value="ENSSMAP00000039511.1"/>
    <property type="gene ID" value="ENSSMAG00000027097.1"/>
</dbReference>
<gene>
    <name evidence="1" type="primary">LOC118300180</name>
</gene>
<protein>
    <recommendedName>
        <fullName evidence="3">Mesenteric estrogen-dependent adipogenesis protein</fullName>
    </recommendedName>
</protein>
<evidence type="ECO:0000313" key="1">
    <source>
        <dbReference type="Ensembl" id="ENSSMAP00000039511.1"/>
    </source>
</evidence>
<dbReference type="AlphaFoldDB" id="A0A8D3BWV3"/>
<name>A0A8D3BWV3_SCOMX</name>
<evidence type="ECO:0008006" key="3">
    <source>
        <dbReference type="Google" id="ProtNLM"/>
    </source>
</evidence>
<sequence>MTSHTASRGTITVTGLEEFLREPPVGFSVQEAPGAGHRVRSDPEKSLVLIDDFRSCRGRVVFDNSPGRKVKVHNLWQYTSMRKSLLSKRIYLLMSACRGNLSAGNRKAAAGATALERYVVSIDGGDPLIRWQMERGLDWTISSVAGESYRVDIDLTEALESWAAENIEGEPVWSDASFTLKYYSDALFDFPHWFGFSRRHFKVIVSCSSYVSLTYILHLSAFFVQPALLCLCPPVV</sequence>
<reference evidence="1" key="1">
    <citation type="submission" date="2023-05" db="EMBL/GenBank/DDBJ databases">
        <title>High-quality long-read genome of Scophthalmus maximus.</title>
        <authorList>
            <person name="Lien S."/>
            <person name="Martinez P."/>
        </authorList>
    </citation>
    <scope>NUCLEOTIDE SEQUENCE [LARGE SCALE GENOMIC DNA]</scope>
</reference>
<organism evidence="1 2">
    <name type="scientific">Scophthalmus maximus</name>
    <name type="common">Turbot</name>
    <name type="synonym">Psetta maxima</name>
    <dbReference type="NCBI Taxonomy" id="52904"/>
    <lineage>
        <taxon>Eukaryota</taxon>
        <taxon>Metazoa</taxon>
        <taxon>Chordata</taxon>
        <taxon>Craniata</taxon>
        <taxon>Vertebrata</taxon>
        <taxon>Euteleostomi</taxon>
        <taxon>Actinopterygii</taxon>
        <taxon>Neopterygii</taxon>
        <taxon>Teleostei</taxon>
        <taxon>Neoteleostei</taxon>
        <taxon>Acanthomorphata</taxon>
        <taxon>Carangaria</taxon>
        <taxon>Pleuronectiformes</taxon>
        <taxon>Pleuronectoidei</taxon>
        <taxon>Scophthalmidae</taxon>
        <taxon>Scophthalmus</taxon>
    </lineage>
</organism>
<accession>A0A8D3BWV3</accession>
<proteinExistence type="predicted"/>
<reference evidence="1" key="2">
    <citation type="submission" date="2025-08" db="UniProtKB">
        <authorList>
            <consortium name="Ensembl"/>
        </authorList>
    </citation>
    <scope>IDENTIFICATION</scope>
</reference>
<evidence type="ECO:0000313" key="2">
    <source>
        <dbReference type="Proteomes" id="UP000694558"/>
    </source>
</evidence>